<organism evidence="1">
    <name type="scientific">hydrocarbon metagenome</name>
    <dbReference type="NCBI Taxonomy" id="938273"/>
    <lineage>
        <taxon>unclassified sequences</taxon>
        <taxon>metagenomes</taxon>
        <taxon>ecological metagenomes</taxon>
    </lineage>
</organism>
<comment type="caution">
    <text evidence="1">The sequence shown here is derived from an EMBL/GenBank/DDBJ whole genome shotgun (WGS) entry which is preliminary data.</text>
</comment>
<dbReference type="EMBL" id="LNQE01001900">
    <property type="protein sequence ID" value="KUG02952.1"/>
    <property type="molecule type" value="Genomic_DNA"/>
</dbReference>
<evidence type="ECO:0000313" key="1">
    <source>
        <dbReference type="EMBL" id="KUG02952.1"/>
    </source>
</evidence>
<dbReference type="AlphaFoldDB" id="A0A0W8E2R8"/>
<name>A0A0W8E2R8_9ZZZZ</name>
<sequence length="75" mass="8827">MVTVKEVGYLEFKKLLQARYGKNWMQWIMGICPDGILIEELILMVDLDETAQKLGWIRIAEKKHIHEPQRKIGCE</sequence>
<proteinExistence type="predicted"/>
<protein>
    <submittedName>
        <fullName evidence="1">Uncharacterized protein</fullName>
    </submittedName>
</protein>
<accession>A0A0W8E2R8</accession>
<reference evidence="1" key="1">
    <citation type="journal article" date="2015" name="Proc. Natl. Acad. Sci. U.S.A.">
        <title>Networks of energetic and metabolic interactions define dynamics in microbial communities.</title>
        <authorList>
            <person name="Embree M."/>
            <person name="Liu J.K."/>
            <person name="Al-Bassam M.M."/>
            <person name="Zengler K."/>
        </authorList>
    </citation>
    <scope>NUCLEOTIDE SEQUENCE</scope>
</reference>
<gene>
    <name evidence="1" type="ORF">ASZ90_019659</name>
</gene>